<comment type="function">
    <text evidence="10">Catalyzes the condensation of para-aminobenzoate (pABA) with 6-hydroxymethyl-7,8-dihydropterin diphosphate (DHPt-PP) to form 7,8-dihydropteroate (H2Pte), the immediate precursor of folate derivatives.</text>
</comment>
<feature type="domain" description="Pterin-binding" evidence="11">
    <location>
        <begin position="33"/>
        <end position="286"/>
    </location>
</feature>
<keyword evidence="7 10" id="KW-0479">Metal-binding</keyword>
<dbReference type="PROSITE" id="PS50972">
    <property type="entry name" value="PTERIN_BINDING"/>
    <property type="match status" value="1"/>
</dbReference>
<dbReference type="EC" id="2.5.1.15" evidence="5 10"/>
<keyword evidence="6 10" id="KW-0808">Transferase</keyword>
<evidence type="ECO:0000256" key="9">
    <source>
        <dbReference type="ARBA" id="ARBA00022909"/>
    </source>
</evidence>
<evidence type="ECO:0000256" key="8">
    <source>
        <dbReference type="ARBA" id="ARBA00022842"/>
    </source>
</evidence>
<accession>A0ABY5PC33</accession>
<dbReference type="GO" id="GO:0004156">
    <property type="term" value="F:dihydropteroate synthase activity"/>
    <property type="evidence" value="ECO:0007669"/>
    <property type="project" value="UniProtKB-EC"/>
</dbReference>
<evidence type="ECO:0000256" key="4">
    <source>
        <dbReference type="ARBA" id="ARBA00009503"/>
    </source>
</evidence>
<dbReference type="InterPro" id="IPR006390">
    <property type="entry name" value="DHP_synth_dom"/>
</dbReference>
<evidence type="ECO:0000256" key="6">
    <source>
        <dbReference type="ARBA" id="ARBA00022679"/>
    </source>
</evidence>
<dbReference type="PROSITE" id="PS00792">
    <property type="entry name" value="DHPS_1"/>
    <property type="match status" value="1"/>
</dbReference>
<proteinExistence type="inferred from homology"/>
<evidence type="ECO:0000256" key="7">
    <source>
        <dbReference type="ARBA" id="ARBA00022723"/>
    </source>
</evidence>
<dbReference type="Proteomes" id="UP001058860">
    <property type="component" value="Chromosome"/>
</dbReference>
<keyword evidence="13" id="KW-1185">Reference proteome</keyword>
<evidence type="ECO:0000256" key="2">
    <source>
        <dbReference type="ARBA" id="ARBA00001946"/>
    </source>
</evidence>
<dbReference type="SUPFAM" id="SSF51717">
    <property type="entry name" value="Dihydropteroate synthetase-like"/>
    <property type="match status" value="1"/>
</dbReference>
<evidence type="ECO:0000256" key="5">
    <source>
        <dbReference type="ARBA" id="ARBA00012458"/>
    </source>
</evidence>
<dbReference type="RefSeq" id="WP_353862554.1">
    <property type="nucleotide sequence ID" value="NZ_CP088295.1"/>
</dbReference>
<evidence type="ECO:0000256" key="3">
    <source>
        <dbReference type="ARBA" id="ARBA00004763"/>
    </source>
</evidence>
<keyword evidence="8 10" id="KW-0460">Magnesium</keyword>
<evidence type="ECO:0000313" key="13">
    <source>
        <dbReference type="Proteomes" id="UP001058860"/>
    </source>
</evidence>
<comment type="pathway">
    <text evidence="3 10">Cofactor biosynthesis; tetrahydrofolate biosynthesis; 7,8-dihydrofolate from 2-amino-4-hydroxy-6-hydroxymethyl-7,8-dihydropteridine diphosphate and 4-aminobenzoate: step 1/2.</text>
</comment>
<keyword evidence="9 10" id="KW-0289">Folate biosynthesis</keyword>
<gene>
    <name evidence="12" type="primary">folP</name>
    <name evidence="12" type="ORF">LRS13_14960</name>
</gene>
<evidence type="ECO:0000259" key="11">
    <source>
        <dbReference type="PROSITE" id="PS50972"/>
    </source>
</evidence>
<organism evidence="12 13">
    <name type="scientific">Svornostia abyssi</name>
    <dbReference type="NCBI Taxonomy" id="2898438"/>
    <lineage>
        <taxon>Bacteria</taxon>
        <taxon>Bacillati</taxon>
        <taxon>Actinomycetota</taxon>
        <taxon>Thermoleophilia</taxon>
        <taxon>Solirubrobacterales</taxon>
        <taxon>Baekduiaceae</taxon>
        <taxon>Svornostia</taxon>
    </lineage>
</organism>
<dbReference type="PANTHER" id="PTHR20941">
    <property type="entry name" value="FOLATE SYNTHESIS PROTEINS"/>
    <property type="match status" value="1"/>
</dbReference>
<dbReference type="EMBL" id="CP088295">
    <property type="protein sequence ID" value="UUY02015.1"/>
    <property type="molecule type" value="Genomic_DNA"/>
</dbReference>
<evidence type="ECO:0000256" key="10">
    <source>
        <dbReference type="RuleBase" id="RU361205"/>
    </source>
</evidence>
<dbReference type="NCBIfam" id="TIGR01496">
    <property type="entry name" value="DHPS"/>
    <property type="match status" value="1"/>
</dbReference>
<evidence type="ECO:0000256" key="1">
    <source>
        <dbReference type="ARBA" id="ARBA00000012"/>
    </source>
</evidence>
<dbReference type="InterPro" id="IPR011005">
    <property type="entry name" value="Dihydropteroate_synth-like_sf"/>
</dbReference>
<sequence length="313" mass="33401">MPTGLDGPPVLNEPAPARRLRVRDEVLEFGARPWLMGIVNATPDSFSDDGSARTLDARVRLAAELLEAGADIIDIGGESGVTNRPAVAAREEIERVVPLIERVTHELGARVSVDTYKPAVARAAVAAGAVIVNDVSGLRDPELADVCADTGAGLVLMHTRVPPKQKLLDPSFYDDVVADVQSFLRERMRLAVDRGVDVEQIMLDPGPDFAKTPAQTVASLRRLDTLHALERPILLAISRKDFVGAITGRPPRERLAGTLAALAYGADAGGHVFRVHDVAAAADFLAVRAVLQGEAELESAATLAEELRREPTA</sequence>
<dbReference type="Pfam" id="PF00809">
    <property type="entry name" value="Pterin_bind"/>
    <property type="match status" value="1"/>
</dbReference>
<comment type="cofactor">
    <cofactor evidence="2 10">
        <name>Mg(2+)</name>
        <dbReference type="ChEBI" id="CHEBI:18420"/>
    </cofactor>
</comment>
<protein>
    <recommendedName>
        <fullName evidence="5 10">Dihydropteroate synthase</fullName>
        <shortName evidence="10">DHPS</shortName>
        <ecNumber evidence="5 10">2.5.1.15</ecNumber>
    </recommendedName>
    <alternativeName>
        <fullName evidence="10">Dihydropteroate pyrophosphorylase</fullName>
    </alternativeName>
</protein>
<dbReference type="PANTHER" id="PTHR20941:SF1">
    <property type="entry name" value="FOLIC ACID SYNTHESIS PROTEIN FOL1"/>
    <property type="match status" value="1"/>
</dbReference>
<comment type="similarity">
    <text evidence="4 10">Belongs to the DHPS family.</text>
</comment>
<dbReference type="CDD" id="cd00739">
    <property type="entry name" value="DHPS"/>
    <property type="match status" value="1"/>
</dbReference>
<reference evidence="13" key="1">
    <citation type="submission" date="2021-11" db="EMBL/GenBank/DDBJ databases">
        <title>Cultivation dependent microbiological survey of springs from the worlds oldest radium mine currently devoted to the extraction of radon-saturated water.</title>
        <authorList>
            <person name="Kapinusova G."/>
            <person name="Smrhova T."/>
            <person name="Strejcek M."/>
            <person name="Suman J."/>
            <person name="Jani K."/>
            <person name="Pajer P."/>
            <person name="Uhlik O."/>
        </authorList>
    </citation>
    <scope>NUCLEOTIDE SEQUENCE [LARGE SCALE GENOMIC DNA]</scope>
    <source>
        <strain evidence="13">J379</strain>
    </source>
</reference>
<dbReference type="InterPro" id="IPR000489">
    <property type="entry name" value="Pterin-binding_dom"/>
</dbReference>
<name>A0ABY5PC33_9ACTN</name>
<dbReference type="Gene3D" id="3.20.20.20">
    <property type="entry name" value="Dihydropteroate synthase-like"/>
    <property type="match status" value="1"/>
</dbReference>
<evidence type="ECO:0000313" key="12">
    <source>
        <dbReference type="EMBL" id="UUY02015.1"/>
    </source>
</evidence>
<dbReference type="InterPro" id="IPR045031">
    <property type="entry name" value="DHP_synth-like"/>
</dbReference>
<comment type="catalytic activity">
    <reaction evidence="1">
        <text>(7,8-dihydropterin-6-yl)methyl diphosphate + 4-aminobenzoate = 7,8-dihydropteroate + diphosphate</text>
        <dbReference type="Rhea" id="RHEA:19949"/>
        <dbReference type="ChEBI" id="CHEBI:17836"/>
        <dbReference type="ChEBI" id="CHEBI:17839"/>
        <dbReference type="ChEBI" id="CHEBI:33019"/>
        <dbReference type="ChEBI" id="CHEBI:72950"/>
        <dbReference type="EC" id="2.5.1.15"/>
    </reaction>
</comment>